<keyword evidence="1" id="KW-1133">Transmembrane helix</keyword>
<accession>A0A255E1J5</accession>
<evidence type="ECO:0000313" key="2">
    <source>
        <dbReference type="EMBL" id="OYN85439.1"/>
    </source>
</evidence>
<dbReference type="Proteomes" id="UP000216533">
    <property type="component" value="Unassembled WGS sequence"/>
</dbReference>
<feature type="transmembrane region" description="Helical" evidence="1">
    <location>
        <begin position="12"/>
        <end position="32"/>
    </location>
</feature>
<dbReference type="Pfam" id="PF19853">
    <property type="entry name" value="DUF6328"/>
    <property type="match status" value="1"/>
</dbReference>
<dbReference type="AlphaFoldDB" id="A0A255E1J5"/>
<reference evidence="2 3" key="1">
    <citation type="submission" date="2017-07" db="EMBL/GenBank/DDBJ databases">
        <title>Draft whole genome sequences of clinical Proprionibacteriaceae strains.</title>
        <authorList>
            <person name="Bernier A.-M."/>
            <person name="Bernard K."/>
            <person name="Domingo M.-C."/>
        </authorList>
    </citation>
    <scope>NUCLEOTIDE SEQUENCE [LARGE SCALE GENOMIC DNA]</scope>
    <source>
        <strain evidence="2 3">NML 160184</strain>
    </source>
</reference>
<name>A0A255E1J5_9ACTN</name>
<protein>
    <submittedName>
        <fullName evidence="2">Sodium:proton antiporter</fullName>
    </submittedName>
</protein>
<keyword evidence="1" id="KW-0812">Transmembrane</keyword>
<organism evidence="2 3">
    <name type="scientific">Parenemella sanctibonifatiensis</name>
    <dbReference type="NCBI Taxonomy" id="2016505"/>
    <lineage>
        <taxon>Bacteria</taxon>
        <taxon>Bacillati</taxon>
        <taxon>Actinomycetota</taxon>
        <taxon>Actinomycetes</taxon>
        <taxon>Propionibacteriales</taxon>
        <taxon>Propionibacteriaceae</taxon>
        <taxon>Parenemella</taxon>
    </lineage>
</organism>
<evidence type="ECO:0000313" key="3">
    <source>
        <dbReference type="Proteomes" id="UP000216533"/>
    </source>
</evidence>
<feature type="transmembrane region" description="Helical" evidence="1">
    <location>
        <begin position="116"/>
        <end position="137"/>
    </location>
</feature>
<comment type="caution">
    <text evidence="2">The sequence shown here is derived from an EMBL/GenBank/DDBJ whole genome shotgun (WGS) entry which is preliminary data.</text>
</comment>
<dbReference type="EMBL" id="NMVI01000025">
    <property type="protein sequence ID" value="OYN85439.1"/>
    <property type="molecule type" value="Genomic_DNA"/>
</dbReference>
<gene>
    <name evidence="2" type="ORF">CGZ92_11370</name>
</gene>
<feature type="transmembrane region" description="Helical" evidence="1">
    <location>
        <begin position="44"/>
        <end position="64"/>
    </location>
</feature>
<keyword evidence="1" id="KW-0472">Membrane</keyword>
<dbReference type="InterPro" id="IPR046291">
    <property type="entry name" value="DUF6328"/>
</dbReference>
<evidence type="ECO:0000256" key="1">
    <source>
        <dbReference type="SAM" id="Phobius"/>
    </source>
</evidence>
<sequence length="147" mass="15677">MDRNFAELLQELRVLQTGTQILAGFLITVPFQSRFADLSEAHRMVFLIAFALAFLTTALLVGPVSVHRSLFRRHRKADSVQAAHVMARLGLLTLALAISAVICLVVGVVLGAGAGWVAGALGLVIFGGTWFALPLLLRRLNGSSAAV</sequence>
<proteinExistence type="predicted"/>
<feature type="transmembrane region" description="Helical" evidence="1">
    <location>
        <begin position="85"/>
        <end position="110"/>
    </location>
</feature>